<protein>
    <recommendedName>
        <fullName evidence="5">DNA repair and recombination protein RadA</fullName>
    </recommendedName>
</protein>
<dbReference type="GO" id="GO:0140664">
    <property type="term" value="F:ATP-dependent DNA damage sensor activity"/>
    <property type="evidence" value="ECO:0007669"/>
    <property type="project" value="InterPro"/>
</dbReference>
<dbReference type="PIRSF" id="PIRSF005856">
    <property type="entry name" value="Rad51"/>
    <property type="match status" value="1"/>
</dbReference>
<dbReference type="GO" id="GO:0006281">
    <property type="term" value="P:DNA repair"/>
    <property type="evidence" value="ECO:0007669"/>
    <property type="project" value="InterPro"/>
</dbReference>
<proteinExistence type="inferred from homology"/>
<dbReference type="SUPFAM" id="SSF52540">
    <property type="entry name" value="P-loop containing nucleoside triphosphate hydrolases"/>
    <property type="match status" value="1"/>
</dbReference>
<evidence type="ECO:0000256" key="2">
    <source>
        <dbReference type="ARBA" id="ARBA00022840"/>
    </source>
</evidence>
<keyword evidence="1" id="KW-0547">Nucleotide-binding</keyword>
<dbReference type="InterPro" id="IPR027417">
    <property type="entry name" value="P-loop_NTPase"/>
</dbReference>
<dbReference type="Gene3D" id="3.40.50.300">
    <property type="entry name" value="P-loop containing nucleotide triphosphate hydrolases"/>
    <property type="match status" value="1"/>
</dbReference>
<dbReference type="InterPro" id="IPR053848">
    <property type="entry name" value="IMS_HHH_1"/>
</dbReference>
<comment type="similarity">
    <text evidence="5">Belongs to the eukaryotic RecA-like protein family.</text>
</comment>
<dbReference type="InterPro" id="IPR003593">
    <property type="entry name" value="AAA+_ATPase"/>
</dbReference>
<keyword evidence="5" id="KW-0233">DNA recombination</keyword>
<evidence type="ECO:0000256" key="1">
    <source>
        <dbReference type="ARBA" id="ARBA00022741"/>
    </source>
</evidence>
<keyword evidence="5" id="KW-0227">DNA damage</keyword>
<dbReference type="Pfam" id="PF08423">
    <property type="entry name" value="Rad51"/>
    <property type="match status" value="1"/>
</dbReference>
<dbReference type="GO" id="GO:0003677">
    <property type="term" value="F:DNA binding"/>
    <property type="evidence" value="ECO:0007669"/>
    <property type="project" value="UniProtKB-KW"/>
</dbReference>
<dbReference type="Gene3D" id="1.10.150.20">
    <property type="entry name" value="5' to 3' exonuclease, C-terminal subdomain"/>
    <property type="match status" value="1"/>
</dbReference>
<gene>
    <name evidence="7" type="primary">radA</name>
    <name evidence="7" type="ORF">ENL91_03430</name>
</gene>
<dbReference type="AlphaFoldDB" id="A0A7J3V0M7"/>
<evidence type="ECO:0000256" key="4">
    <source>
        <dbReference type="ARBA" id="ARBA00025684"/>
    </source>
</evidence>
<dbReference type="GO" id="GO:0003887">
    <property type="term" value="F:DNA-directed DNA polymerase activity"/>
    <property type="evidence" value="ECO:0007669"/>
    <property type="project" value="InterPro"/>
</dbReference>
<dbReference type="PANTHER" id="PTHR22942">
    <property type="entry name" value="RECA/RAD51/RADA DNA STRAND-PAIRING FAMILY MEMBER"/>
    <property type="match status" value="1"/>
</dbReference>
<comment type="function">
    <text evidence="4 5">Involved in DNA repair and in homologous recombination. Binds and assemble on single-stranded DNA to form a nucleoprotein filament. Hydrolyzes ATP in a ssDNA-dependent manner and promotes DNA strand exchange between homologous DNA molecules.</text>
</comment>
<dbReference type="InterPro" id="IPR013632">
    <property type="entry name" value="Rad51_C"/>
</dbReference>
<dbReference type="SMART" id="SM00382">
    <property type="entry name" value="AAA"/>
    <property type="match status" value="1"/>
</dbReference>
<dbReference type="PROSITE" id="PS50162">
    <property type="entry name" value="RECA_2"/>
    <property type="match status" value="1"/>
</dbReference>
<accession>A0A7J3V0M7</accession>
<dbReference type="InterPro" id="IPR016467">
    <property type="entry name" value="DNA_recomb/repair_RecA-like"/>
</dbReference>
<dbReference type="EMBL" id="DRVT01000043">
    <property type="protein sequence ID" value="HHI49203.1"/>
    <property type="molecule type" value="Genomic_DNA"/>
</dbReference>
<comment type="caution">
    <text evidence="7">The sequence shown here is derived from an EMBL/GenBank/DDBJ whole genome shotgun (WGS) entry which is preliminary data.</text>
</comment>
<dbReference type="Pfam" id="PF21999">
    <property type="entry name" value="IMS_HHH_1"/>
    <property type="match status" value="1"/>
</dbReference>
<dbReference type="InterPro" id="IPR020588">
    <property type="entry name" value="RecA_ATP-bd"/>
</dbReference>
<evidence type="ECO:0000256" key="3">
    <source>
        <dbReference type="ARBA" id="ARBA00023125"/>
    </source>
</evidence>
<evidence type="ECO:0000313" key="7">
    <source>
        <dbReference type="EMBL" id="HHI49203.1"/>
    </source>
</evidence>
<dbReference type="SUPFAM" id="SSF47794">
    <property type="entry name" value="Rad51 N-terminal domain-like"/>
    <property type="match status" value="1"/>
</dbReference>
<keyword evidence="2" id="KW-0067">ATP-binding</keyword>
<evidence type="ECO:0000256" key="5">
    <source>
        <dbReference type="PIRNR" id="PIRNR005856"/>
    </source>
</evidence>
<name>A0A7J3V0M7_9CREN</name>
<dbReference type="InterPro" id="IPR010995">
    <property type="entry name" value="DNA_repair_Rad51/TF_NusA_a-hlx"/>
</dbReference>
<dbReference type="GO" id="GO:0005524">
    <property type="term" value="F:ATP binding"/>
    <property type="evidence" value="ECO:0007669"/>
    <property type="project" value="UniProtKB-KW"/>
</dbReference>
<evidence type="ECO:0000259" key="6">
    <source>
        <dbReference type="PROSITE" id="PS50162"/>
    </source>
</evidence>
<dbReference type="PANTHER" id="PTHR22942:SF30">
    <property type="entry name" value="MEIOTIC RECOMBINATION PROTEIN DMC1_LIM15 HOMOLOG"/>
    <property type="match status" value="1"/>
</dbReference>
<keyword evidence="3 5" id="KW-0238">DNA-binding</keyword>
<organism evidence="7">
    <name type="scientific">Candidatus Methanosuratincola petrocarbonis</name>
    <name type="common">ex Vanwonterghem et al. 2016</name>
    <dbReference type="NCBI Taxonomy" id="1867261"/>
    <lineage>
        <taxon>Archaea</taxon>
        <taxon>Thermoproteota</taxon>
        <taxon>Methanosuratincolia</taxon>
        <taxon>Candidatus Methanomethylicales</taxon>
        <taxon>Candidatus Methanomethylicaceae</taxon>
        <taxon>Candidatus Methanosuratincola (ex Vanwonterghem et al. 2016)</taxon>
    </lineage>
</organism>
<sequence>MGYEDRDGLELEDLPGIGSATAERLRKAGIKTVKDLACIPARELEEISELAEGRAGEAVRNAREAVFPKVMTAREYLEKRKGIQFLTTGTKNLDLLLCGGLEPGITELIGAYGTGKTQICLQLCLTVQLTRNRGGLDGTAFYIDTEDTFKPERLYPIANALGLEGDQILDRVHVFRAINSDHQFEGLRVAQEYVVEKKANLIIVDSLTAHFRAEYSGRENLVTRQQRLNTFIHQLQRISTMHDAIIVVTNQILDVPEVIPGVKPARPAGGNVVAHGCTFRLWLERSKGMTKVSVIDSPKHPRSSTWVMLSEAGVKDSEVPK</sequence>
<feature type="domain" description="RecA family profile 1" evidence="6">
    <location>
        <begin position="82"/>
        <end position="252"/>
    </location>
</feature>
<dbReference type="NCBIfam" id="NF003301">
    <property type="entry name" value="PRK04301.1"/>
    <property type="match status" value="1"/>
</dbReference>
<reference evidence="7" key="1">
    <citation type="journal article" date="2020" name="mSystems">
        <title>Genome- and Community-Level Interaction Insights into Carbon Utilization and Element Cycling Functions of Hydrothermarchaeota in Hydrothermal Sediment.</title>
        <authorList>
            <person name="Zhou Z."/>
            <person name="Liu Y."/>
            <person name="Xu W."/>
            <person name="Pan J."/>
            <person name="Luo Z.H."/>
            <person name="Li M."/>
        </authorList>
    </citation>
    <scope>NUCLEOTIDE SEQUENCE [LARGE SCALE GENOMIC DNA]</scope>
    <source>
        <strain evidence="7">SpSt-1038</strain>
    </source>
</reference>
<dbReference type="GO" id="GO:0006310">
    <property type="term" value="P:DNA recombination"/>
    <property type="evidence" value="ECO:0007669"/>
    <property type="project" value="UniProtKB-KW"/>
</dbReference>